<sequence>MKKIMMGILSLLLILILITPAFGAISQFQAAEAAKPYQHDGELSYAYGPYTYEGRPYYYISFTTNDTQTGTLVVNGEDGTIVKDTDTIRKIVFTHFMLQDITSDSVASDISNLTESKKDEQEFGSIGQTMKRLLPYLKTEDEEKVKGLISSFSKLEADFQKMNQIDEETIKIEKDVVGGNKSYENAKKISDQYQKAIDIGNEFMDDFKNAVNQMNAFYDIFIDNSNYYRTNKNEWIEDKKEFNIEMEGTIDELEVLLSELTYLINTEATKSIEWDVESAESRISANETPGFSFFLTAAILGLAAIVVGKRYRK</sequence>
<keyword evidence="1" id="KW-0472">Membrane</keyword>
<evidence type="ECO:0000256" key="1">
    <source>
        <dbReference type="SAM" id="Phobius"/>
    </source>
</evidence>
<gene>
    <name evidence="2" type="ORF">MsAg5_05810</name>
</gene>
<dbReference type="EMBL" id="JAWDKD010000011">
    <property type="protein sequence ID" value="MDV0446729.1"/>
    <property type="molecule type" value="Genomic_DNA"/>
</dbReference>
<keyword evidence="1" id="KW-1133">Transmembrane helix</keyword>
<reference evidence="2" key="1">
    <citation type="submission" date="2023-06" db="EMBL/GenBank/DDBJ databases">
        <title>Genome sequence of Methanosarcinaceae archaeon Ag5.</title>
        <authorList>
            <person name="Protasov E."/>
            <person name="Platt K."/>
            <person name="Poehlein A."/>
            <person name="Daniel R."/>
            <person name="Brune A."/>
        </authorList>
    </citation>
    <scope>NUCLEOTIDE SEQUENCE</scope>
    <source>
        <strain evidence="2">Ag5</strain>
    </source>
</reference>
<evidence type="ECO:0000313" key="3">
    <source>
        <dbReference type="Proteomes" id="UP001271789"/>
    </source>
</evidence>
<accession>A0AAE4MIC7</accession>
<name>A0AAE4MIC7_9EURY</name>
<dbReference type="Proteomes" id="UP001271789">
    <property type="component" value="Unassembled WGS sequence"/>
</dbReference>
<dbReference type="AlphaFoldDB" id="A0AAE4MIC7"/>
<proteinExistence type="predicted"/>
<protein>
    <submittedName>
        <fullName evidence="2">Uncharacterized protein</fullName>
    </submittedName>
</protein>
<organism evidence="2 3">
    <name type="scientific">Methanolapillus africanus</name>
    <dbReference type="NCBI Taxonomy" id="3028297"/>
    <lineage>
        <taxon>Archaea</taxon>
        <taxon>Methanobacteriati</taxon>
        <taxon>Methanobacteriota</taxon>
        <taxon>Stenosarchaea group</taxon>
        <taxon>Methanomicrobia</taxon>
        <taxon>Methanosarcinales</taxon>
        <taxon>Methanosarcinaceae</taxon>
        <taxon>Methanolapillus</taxon>
    </lineage>
</organism>
<dbReference type="RefSeq" id="WP_338099135.1">
    <property type="nucleotide sequence ID" value="NZ_JAWDKD010000011.1"/>
</dbReference>
<keyword evidence="3" id="KW-1185">Reference proteome</keyword>
<evidence type="ECO:0000313" key="2">
    <source>
        <dbReference type="EMBL" id="MDV0446729.1"/>
    </source>
</evidence>
<comment type="caution">
    <text evidence="2">The sequence shown here is derived from an EMBL/GenBank/DDBJ whole genome shotgun (WGS) entry which is preliminary data.</text>
</comment>
<keyword evidence="1" id="KW-0812">Transmembrane</keyword>
<feature type="transmembrane region" description="Helical" evidence="1">
    <location>
        <begin position="290"/>
        <end position="308"/>
    </location>
</feature>